<keyword evidence="3" id="KW-1185">Reference proteome</keyword>
<gene>
    <name evidence="2" type="ORF">ACFP85_05145</name>
</gene>
<evidence type="ECO:0000313" key="2">
    <source>
        <dbReference type="EMBL" id="MFC6439535.1"/>
    </source>
</evidence>
<dbReference type="InterPro" id="IPR017946">
    <property type="entry name" value="PLC-like_Pdiesterase_TIM-brl"/>
</dbReference>
<evidence type="ECO:0000259" key="1">
    <source>
        <dbReference type="PROSITE" id="PS51704"/>
    </source>
</evidence>
<dbReference type="PANTHER" id="PTHR46211:SF14">
    <property type="entry name" value="GLYCEROPHOSPHODIESTER PHOSPHODIESTERASE"/>
    <property type="match status" value="1"/>
</dbReference>
<dbReference type="PANTHER" id="PTHR46211">
    <property type="entry name" value="GLYCEROPHOSPHORYL DIESTER PHOSPHODIESTERASE"/>
    <property type="match status" value="1"/>
</dbReference>
<proteinExistence type="predicted"/>
<dbReference type="RefSeq" id="WP_131257182.1">
    <property type="nucleotide sequence ID" value="NZ_JBHSUS010000001.1"/>
</dbReference>
<reference evidence="3" key="1">
    <citation type="journal article" date="2019" name="Int. J. Syst. Evol. Microbiol.">
        <title>The Global Catalogue of Microorganisms (GCM) 10K type strain sequencing project: providing services to taxonomists for standard genome sequencing and annotation.</title>
        <authorList>
            <consortium name="The Broad Institute Genomics Platform"/>
            <consortium name="The Broad Institute Genome Sequencing Center for Infectious Disease"/>
            <person name="Wu L."/>
            <person name="Ma J."/>
        </authorList>
    </citation>
    <scope>NUCLEOTIDE SEQUENCE [LARGE SCALE GENOMIC DNA]</scope>
    <source>
        <strain evidence="3">CGMCC 1.16031</strain>
    </source>
</reference>
<dbReference type="CDD" id="cd08561">
    <property type="entry name" value="GDPD_cytoplasmic_ScUgpQ2_like"/>
    <property type="match status" value="1"/>
</dbReference>
<accession>A0ABW1XL80</accession>
<name>A0ABW1XL80_9ALTE</name>
<evidence type="ECO:0000313" key="3">
    <source>
        <dbReference type="Proteomes" id="UP001596364"/>
    </source>
</evidence>
<dbReference type="PROSITE" id="PS51704">
    <property type="entry name" value="GP_PDE"/>
    <property type="match status" value="1"/>
</dbReference>
<dbReference type="SUPFAM" id="SSF51695">
    <property type="entry name" value="PLC-like phosphodiesterases"/>
    <property type="match status" value="1"/>
</dbReference>
<sequence>MWIRILIALAAIMMVIYTAFYLLAEQSPAFPWQSKHPAFLTIGHQGGYLLWPSNTLYAFEQAEQLGVGMLEMDVHQSQDGHLVVMHDATVDRTTNGSGYLKDKALADIKQLDAGFRWLEDAPDDFPYRGKGITVPTLAEVFSRFPHKLMTIEIKQTEPSIAVSLCRLIHEFNKTDDVIIGSFYQSALDEFRLVCPDVATSMAQSETTWFVVLNKLGLAHLTSPRGQALQVPHYSAGMKVVTPSLIDDAHSKGMKVHVWTINDPWEMRELIDMGVDGIISDRPDLLRNTLRKGS</sequence>
<dbReference type="EMBL" id="JBHSUS010000001">
    <property type="protein sequence ID" value="MFC6439535.1"/>
    <property type="molecule type" value="Genomic_DNA"/>
</dbReference>
<dbReference type="Proteomes" id="UP001596364">
    <property type="component" value="Unassembled WGS sequence"/>
</dbReference>
<organism evidence="2 3">
    <name type="scientific">Pseudobowmanella zhangzhouensis</name>
    <dbReference type="NCBI Taxonomy" id="1537679"/>
    <lineage>
        <taxon>Bacteria</taxon>
        <taxon>Pseudomonadati</taxon>
        <taxon>Pseudomonadota</taxon>
        <taxon>Gammaproteobacteria</taxon>
        <taxon>Alteromonadales</taxon>
        <taxon>Alteromonadaceae</taxon>
    </lineage>
</organism>
<protein>
    <submittedName>
        <fullName evidence="2">Glycerophosphodiester phosphodiesterase</fullName>
    </submittedName>
</protein>
<dbReference type="InterPro" id="IPR030395">
    <property type="entry name" value="GP_PDE_dom"/>
</dbReference>
<dbReference type="Pfam" id="PF03009">
    <property type="entry name" value="GDPD"/>
    <property type="match status" value="1"/>
</dbReference>
<feature type="domain" description="GP-PDE" evidence="1">
    <location>
        <begin position="39"/>
        <end position="289"/>
    </location>
</feature>
<dbReference type="Gene3D" id="3.20.20.190">
    <property type="entry name" value="Phosphatidylinositol (PI) phosphodiesterase"/>
    <property type="match status" value="1"/>
</dbReference>
<comment type="caution">
    <text evidence="2">The sequence shown here is derived from an EMBL/GenBank/DDBJ whole genome shotgun (WGS) entry which is preliminary data.</text>
</comment>